<keyword evidence="6 9" id="KW-1133">Transmembrane helix</keyword>
<dbReference type="GO" id="GO:0070726">
    <property type="term" value="P:cell wall assembly"/>
    <property type="evidence" value="ECO:0007669"/>
    <property type="project" value="UniProtKB-UniRule"/>
</dbReference>
<keyword evidence="4 9" id="KW-0812">Transmembrane</keyword>
<evidence type="ECO:0000256" key="9">
    <source>
        <dbReference type="HAMAP-Rule" id="MF_01140"/>
    </source>
</evidence>
<keyword evidence="7 9" id="KW-0472">Membrane</keyword>
<keyword evidence="12" id="KW-1185">Reference proteome</keyword>
<comment type="pathway">
    <text evidence="9">Cell wall biogenesis.</text>
</comment>
<accession>A0A927HDZ7</accession>
<comment type="subcellular location">
    <subcellularLocation>
        <location evidence="9">Cell membrane</location>
        <topology evidence="9">Single-pass type II membrane protein</topology>
    </subcellularLocation>
</comment>
<dbReference type="InterPro" id="IPR023734">
    <property type="entry name" value="TagU"/>
</dbReference>
<keyword evidence="2 9" id="KW-1003">Cell membrane</keyword>
<protein>
    <recommendedName>
        <fullName evidence="9">Polyisoprenyl-teichoic acid--peptidoglycan teichoic acid transferase TagU</fullName>
        <ecNumber evidence="9">2.7.8.-</ecNumber>
    </recommendedName>
</protein>
<comment type="function">
    <text evidence="9">May catalyze the final step in cell wall teichoic acid biosynthesis, the transfer of the anionic cell wall polymers (APs) from their lipid-linked precursor to the cell wall peptidoglycan (PG).</text>
</comment>
<keyword evidence="8 9" id="KW-0961">Cell wall biogenesis/degradation</keyword>
<organism evidence="11 12">
    <name type="scientific">Peribacillus faecalis</name>
    <dbReference type="NCBI Taxonomy" id="2772559"/>
    <lineage>
        <taxon>Bacteria</taxon>
        <taxon>Bacillati</taxon>
        <taxon>Bacillota</taxon>
        <taxon>Bacilli</taxon>
        <taxon>Bacillales</taxon>
        <taxon>Bacillaceae</taxon>
        <taxon>Peribacillus</taxon>
    </lineage>
</organism>
<dbReference type="NCBIfam" id="TIGR00350">
    <property type="entry name" value="lytR_cpsA_psr"/>
    <property type="match status" value="1"/>
</dbReference>
<keyword evidence="3 9" id="KW-0808">Transferase</keyword>
<dbReference type="NCBIfam" id="NF006897">
    <property type="entry name" value="PRK09379.1"/>
    <property type="match status" value="1"/>
</dbReference>
<evidence type="ECO:0000256" key="7">
    <source>
        <dbReference type="ARBA" id="ARBA00023136"/>
    </source>
</evidence>
<comment type="similarity">
    <text evidence="1 9">Belongs to the LytR/CpsA/Psr (LCP) family.</text>
</comment>
<dbReference type="Pfam" id="PF03816">
    <property type="entry name" value="LytR_cpsA_psr"/>
    <property type="match status" value="1"/>
</dbReference>
<evidence type="ECO:0000256" key="3">
    <source>
        <dbReference type="ARBA" id="ARBA00022679"/>
    </source>
</evidence>
<dbReference type="GO" id="GO:0005886">
    <property type="term" value="C:plasma membrane"/>
    <property type="evidence" value="ECO:0007669"/>
    <property type="project" value="UniProtKB-SubCell"/>
</dbReference>
<feature type="topological domain" description="Cytoplasmic" evidence="9">
    <location>
        <begin position="1"/>
        <end position="13"/>
    </location>
</feature>
<dbReference type="GO" id="GO:0016780">
    <property type="term" value="F:phosphotransferase activity, for other substituted phosphate groups"/>
    <property type="evidence" value="ECO:0007669"/>
    <property type="project" value="UniProtKB-UniRule"/>
</dbReference>
<dbReference type="HAMAP" id="MF_01140">
    <property type="entry name" value="TagU_transferase"/>
    <property type="match status" value="1"/>
</dbReference>
<dbReference type="PANTHER" id="PTHR33392:SF6">
    <property type="entry name" value="POLYISOPRENYL-TEICHOIC ACID--PEPTIDOGLYCAN TEICHOIC ACID TRANSFERASE TAGU"/>
    <property type="match status" value="1"/>
</dbReference>
<dbReference type="InterPro" id="IPR050922">
    <property type="entry name" value="LytR/CpsA/Psr_CW_biosynth"/>
</dbReference>
<evidence type="ECO:0000256" key="1">
    <source>
        <dbReference type="ARBA" id="ARBA00006068"/>
    </source>
</evidence>
<evidence type="ECO:0000256" key="2">
    <source>
        <dbReference type="ARBA" id="ARBA00022475"/>
    </source>
</evidence>
<evidence type="ECO:0000256" key="4">
    <source>
        <dbReference type="ARBA" id="ARBA00022692"/>
    </source>
</evidence>
<dbReference type="AlphaFoldDB" id="A0A927HDZ7"/>
<dbReference type="EC" id="2.7.8.-" evidence="9"/>
<evidence type="ECO:0000256" key="5">
    <source>
        <dbReference type="ARBA" id="ARBA00022968"/>
    </source>
</evidence>
<dbReference type="Proteomes" id="UP000602076">
    <property type="component" value="Unassembled WGS sequence"/>
</dbReference>
<evidence type="ECO:0000256" key="6">
    <source>
        <dbReference type="ARBA" id="ARBA00022989"/>
    </source>
</evidence>
<name>A0A927HDZ7_9BACI</name>
<comment type="caution">
    <text evidence="11">The sequence shown here is derived from an EMBL/GenBank/DDBJ whole genome shotgun (WGS) entry which is preliminary data.</text>
</comment>
<dbReference type="EMBL" id="JACXSI010000051">
    <property type="protein sequence ID" value="MBD3109988.1"/>
    <property type="molecule type" value="Genomic_DNA"/>
</dbReference>
<gene>
    <name evidence="9" type="primary">tagU</name>
    <name evidence="11" type="ORF">IEO70_16735</name>
</gene>
<dbReference type="PANTHER" id="PTHR33392">
    <property type="entry name" value="POLYISOPRENYL-TEICHOIC ACID--PEPTIDOGLYCAN TEICHOIC ACID TRANSFERASE TAGU"/>
    <property type="match status" value="1"/>
</dbReference>
<evidence type="ECO:0000313" key="12">
    <source>
        <dbReference type="Proteomes" id="UP000602076"/>
    </source>
</evidence>
<dbReference type="InterPro" id="IPR004474">
    <property type="entry name" value="LytR_CpsA_psr"/>
</dbReference>
<reference evidence="11" key="1">
    <citation type="submission" date="2020-09" db="EMBL/GenBank/DDBJ databases">
        <title>Bacillus faecalis sp. nov., a moderately halophilic bacterium isolated from cow faeces.</title>
        <authorList>
            <person name="Jiang L."/>
            <person name="Lee J."/>
        </authorList>
    </citation>
    <scope>NUCLEOTIDE SEQUENCE</scope>
    <source>
        <strain evidence="11">AGMB 02131</strain>
    </source>
</reference>
<sequence>MKKREHKKKKKKTWLKVTSIIVGLLILAGGVTAYSVWNTIANTAENIHKPIERETDKREEAITLEKQDPFSVLLLGVDERENDRGRSDTMIAITVNPQTNSVKMLSIPRDTRTEIIGRDKEDKINHAYAYGGPKMSMDTVENLLNIPIDYYVKVNMEGFSDLVDAVGGIKVNNTFAFSYEGFDFPLGQIELSGNEALSYTRMRYEDPNGDFGRQQRQRQVIEGIVREGMSVNSIKNYQKIFDALGKNIETNMTLAEIMSIQENYRDALNSIEQLTVESNGTMINDIYYGIIDEEEISRVQKELQEHLKVS</sequence>
<proteinExistence type="inferred from homology"/>
<evidence type="ECO:0000259" key="10">
    <source>
        <dbReference type="Pfam" id="PF03816"/>
    </source>
</evidence>
<dbReference type="Gene3D" id="3.40.630.190">
    <property type="entry name" value="LCP protein"/>
    <property type="match status" value="1"/>
</dbReference>
<dbReference type="RefSeq" id="WP_190999525.1">
    <property type="nucleotide sequence ID" value="NZ_JACXSI010000051.1"/>
</dbReference>
<feature type="domain" description="Cell envelope-related transcriptional attenuator" evidence="10">
    <location>
        <begin position="86"/>
        <end position="227"/>
    </location>
</feature>
<feature type="topological domain" description="Extracellular" evidence="9">
    <location>
        <begin position="35"/>
        <end position="310"/>
    </location>
</feature>
<evidence type="ECO:0000256" key="8">
    <source>
        <dbReference type="ARBA" id="ARBA00023316"/>
    </source>
</evidence>
<evidence type="ECO:0000313" key="11">
    <source>
        <dbReference type="EMBL" id="MBD3109988.1"/>
    </source>
</evidence>
<keyword evidence="5 9" id="KW-0735">Signal-anchor</keyword>